<dbReference type="GO" id="GO:0000500">
    <property type="term" value="C:RNA polymerase I upstream activating factor complex"/>
    <property type="evidence" value="ECO:0007669"/>
    <property type="project" value="InterPro"/>
</dbReference>
<evidence type="ECO:0000313" key="4">
    <source>
        <dbReference type="Proteomes" id="UP000092730"/>
    </source>
</evidence>
<reference evidence="2" key="3">
    <citation type="submission" date="2014-01" db="EMBL/GenBank/DDBJ databases">
        <title>Evolution of pathogenesis and genome organization in the Tremellales.</title>
        <authorList>
            <person name="Cuomo C."/>
            <person name="Litvintseva A."/>
            <person name="Heitman J."/>
            <person name="Chen Y."/>
            <person name="Sun S."/>
            <person name="Springer D."/>
            <person name="Dromer F."/>
            <person name="Young S."/>
            <person name="Zeng Q."/>
            <person name="Chapman S."/>
            <person name="Gujja S."/>
            <person name="Saif S."/>
            <person name="Birren B."/>
        </authorList>
    </citation>
    <scope>NUCLEOTIDE SEQUENCE</scope>
    <source>
        <strain evidence="2">CBS 10118</strain>
    </source>
</reference>
<dbReference type="GO" id="GO:0001181">
    <property type="term" value="F:RNA polymerase I general transcription initiation factor activity"/>
    <property type="evidence" value="ECO:0007669"/>
    <property type="project" value="TreeGrafter"/>
</dbReference>
<evidence type="ECO:0000313" key="2">
    <source>
        <dbReference type="EMBL" id="OCF26753.1"/>
    </source>
</evidence>
<evidence type="ECO:0000256" key="1">
    <source>
        <dbReference type="SAM" id="MobiDB-lite"/>
    </source>
</evidence>
<dbReference type="GO" id="GO:0042790">
    <property type="term" value="P:nucleolar large rRNA transcription by RNA polymerase I"/>
    <property type="evidence" value="ECO:0007669"/>
    <property type="project" value="InterPro"/>
</dbReference>
<dbReference type="OrthoDB" id="2240312at2759"/>
<dbReference type="GO" id="GO:0000182">
    <property type="term" value="F:rDNA binding"/>
    <property type="evidence" value="ECO:0007669"/>
    <property type="project" value="TreeGrafter"/>
</dbReference>
<reference evidence="3" key="2">
    <citation type="submission" date="2013-07" db="EMBL/GenBank/DDBJ databases">
        <authorList>
            <consortium name="The Broad Institute Genome Sequencing Platform"/>
            <person name="Cuomo C."/>
            <person name="Litvintseva A."/>
            <person name="Chen Y."/>
            <person name="Heitman J."/>
            <person name="Sun S."/>
            <person name="Springer D."/>
            <person name="Dromer F."/>
            <person name="Young S.K."/>
            <person name="Zeng Q."/>
            <person name="Gargeya S."/>
            <person name="Fitzgerald M."/>
            <person name="Abouelleil A."/>
            <person name="Alvarado L."/>
            <person name="Berlin A.M."/>
            <person name="Chapman S.B."/>
            <person name="Dewar J."/>
            <person name="Goldberg J."/>
            <person name="Griggs A."/>
            <person name="Gujja S."/>
            <person name="Hansen M."/>
            <person name="Howarth C."/>
            <person name="Imamovic A."/>
            <person name="Larimer J."/>
            <person name="McCowan C."/>
            <person name="Murphy C."/>
            <person name="Pearson M."/>
            <person name="Priest M."/>
            <person name="Roberts A."/>
            <person name="Saif S."/>
            <person name="Shea T."/>
            <person name="Sykes S."/>
            <person name="Wortman J."/>
            <person name="Nusbaum C."/>
            <person name="Birren B."/>
        </authorList>
    </citation>
    <scope>NUCLEOTIDE SEQUENCE</scope>
    <source>
        <strain evidence="3">CBS 10118</strain>
    </source>
</reference>
<dbReference type="EMBL" id="KI894020">
    <property type="protein sequence ID" value="OCF26753.1"/>
    <property type="molecule type" value="Genomic_DNA"/>
</dbReference>
<feature type="compositionally biased region" description="Acidic residues" evidence="1">
    <location>
        <begin position="756"/>
        <end position="790"/>
    </location>
</feature>
<feature type="region of interest" description="Disordered" evidence="1">
    <location>
        <begin position="507"/>
        <end position="531"/>
    </location>
</feature>
<dbReference type="VEuPathDB" id="FungiDB:I302_04441"/>
<dbReference type="EMBL" id="CP144541">
    <property type="protein sequence ID" value="WVW79101.1"/>
    <property type="molecule type" value="Genomic_DNA"/>
</dbReference>
<name>A0A1B9G6X5_9TREE</name>
<dbReference type="KEGG" id="kbi:30208840"/>
<keyword evidence="4" id="KW-1185">Reference proteome</keyword>
<dbReference type="STRING" id="1296100.A0A1B9G6X5"/>
<protein>
    <submittedName>
        <fullName evidence="2">Uncharacterized protein</fullName>
    </submittedName>
</protein>
<dbReference type="Proteomes" id="UP000092730">
    <property type="component" value="Chromosome 1"/>
</dbReference>
<evidence type="ECO:0000313" key="3">
    <source>
        <dbReference type="EMBL" id="WVW79101.1"/>
    </source>
</evidence>
<dbReference type="PANTHER" id="PTHR28079">
    <property type="entry name" value="RNA POLYMERASE I-SPECIFIC TRANSCRIPTION INITIATION FACTOR RRN5"/>
    <property type="match status" value="1"/>
</dbReference>
<dbReference type="GeneID" id="30208840"/>
<dbReference type="AlphaFoldDB" id="A0A1B9G6X5"/>
<feature type="region of interest" description="Disordered" evidence="1">
    <location>
        <begin position="675"/>
        <end position="790"/>
    </location>
</feature>
<sequence>MATPIPNESSSKWYLHQLDTHIHSSKLQIQGQRSVLVPNKRNPFPTIVPPSDALWTPDEKSVFFASLRRHSKYRVDLIASEVRSKTEEEVDWYLDLLDLGSEVIGQVDRRRHDEGLDKLRWDGLRSWRKGLSPAARVVSDRWVDVEEALAEWTVRDVEGREREEREAIIRKERRAKKKSMVDGITPLEEWKKDMELTPYLRNKLIEGHPSYKNMTNQWEVDDYLREMDGEKLGVVNNLLKSDWSTWYADRVNVVLPLNKSGDTGNTVEDEGQEEEEVLEGGIPTKGDPQGKITIDQRNYNEIMNIPKKERTPDQRKLLSKIINRRRNREKYRIQKLMEEGLSRDEIDLAGGADAIFQSRELNEEGQPTLGAGVQQPKKVVPRKMDSNVLVGHLRKIGMYDYLMMGGMEVFNYEMIERVNRRLNLNDPRGISFNVLQGIHSLLVNQLRQLIYNTIIIAEQAYFQQPPDDDNVTFEISREHVHQALLRVGLVHPQEIILDFIDRLFDNEDDQDELDDPEGEKEKEDIAEEEEVGVRIPRYRSAVLPPGEVQWKDIPYMSTSPSQAGDEEEEKDEEYKGSSDGETEAEDLELDELLDKMDEAHDKLYEKALWGAVDGKAGEEGDRSEIWTMDRKNELKSEREYINLLLSTDSLRRKRRYQESIYQRYPTTRIKKLARANKRMKSNAWIVDSDSDTSAEEGFVWDPNEGEEAEDEISETEDELDEQEEEGEQSDEGEKQDEVDELDKDGEGRAETGENGQGEEEDELEFEDEKGEEQDEDEEEDDEYEDEKGDE</sequence>
<accession>A0A1B9G6X5</accession>
<reference evidence="3" key="4">
    <citation type="submission" date="2024-02" db="EMBL/GenBank/DDBJ databases">
        <title>Comparative genomics of Cryptococcus and Kwoniella reveals pathogenesis evolution and contrasting modes of karyotype evolution via chromosome fusion or intercentromeric recombination.</title>
        <authorList>
            <person name="Coelho M.A."/>
            <person name="David-Palma M."/>
            <person name="Shea T."/>
            <person name="Bowers K."/>
            <person name="McGinley-Smith S."/>
            <person name="Mohammad A.W."/>
            <person name="Gnirke A."/>
            <person name="Yurkov A.M."/>
            <person name="Nowrousian M."/>
            <person name="Sun S."/>
            <person name="Cuomo C.A."/>
            <person name="Heitman J."/>
        </authorList>
    </citation>
    <scope>NUCLEOTIDE SEQUENCE</scope>
    <source>
        <strain evidence="3">CBS 10118</strain>
    </source>
</reference>
<reference evidence="2" key="1">
    <citation type="submission" date="2013-07" db="EMBL/GenBank/DDBJ databases">
        <title>The Genome Sequence of Cryptococcus bestiolae CBS10118.</title>
        <authorList>
            <consortium name="The Broad Institute Genome Sequencing Platform"/>
            <person name="Cuomo C."/>
            <person name="Litvintseva A."/>
            <person name="Chen Y."/>
            <person name="Heitman J."/>
            <person name="Sun S."/>
            <person name="Springer D."/>
            <person name="Dromer F."/>
            <person name="Young S.K."/>
            <person name="Zeng Q."/>
            <person name="Gargeya S."/>
            <person name="Fitzgerald M."/>
            <person name="Abouelleil A."/>
            <person name="Alvarado L."/>
            <person name="Berlin A.M."/>
            <person name="Chapman S.B."/>
            <person name="Dewar J."/>
            <person name="Goldberg J."/>
            <person name="Griggs A."/>
            <person name="Gujja S."/>
            <person name="Hansen M."/>
            <person name="Howarth C."/>
            <person name="Imamovic A."/>
            <person name="Larimer J."/>
            <person name="McCowan C."/>
            <person name="Murphy C."/>
            <person name="Pearson M."/>
            <person name="Priest M."/>
            <person name="Roberts A."/>
            <person name="Saif S."/>
            <person name="Shea T."/>
            <person name="Sykes S."/>
            <person name="Wortman J."/>
            <person name="Nusbaum C."/>
            <person name="Birren B."/>
        </authorList>
    </citation>
    <scope>NUCLEOTIDE SEQUENCE [LARGE SCALE GENOMIC DNA]</scope>
    <source>
        <strain evidence="2">CBS 10118</strain>
    </source>
</reference>
<proteinExistence type="predicted"/>
<dbReference type="PANTHER" id="PTHR28079:SF1">
    <property type="entry name" value="RNA POLYMERASE I-SPECIFIC TRANSCRIPTION INITIATION FACTOR RRN5"/>
    <property type="match status" value="1"/>
</dbReference>
<feature type="compositionally biased region" description="Acidic residues" evidence="1">
    <location>
        <begin position="703"/>
        <end position="743"/>
    </location>
</feature>
<dbReference type="RefSeq" id="XP_019047823.1">
    <property type="nucleotide sequence ID" value="XM_019191075.1"/>
</dbReference>
<dbReference type="InterPro" id="IPR039601">
    <property type="entry name" value="Rrn5"/>
</dbReference>
<dbReference type="GO" id="GO:0006361">
    <property type="term" value="P:transcription initiation at RNA polymerase I promoter"/>
    <property type="evidence" value="ECO:0007669"/>
    <property type="project" value="TreeGrafter"/>
</dbReference>
<feature type="region of interest" description="Disordered" evidence="1">
    <location>
        <begin position="551"/>
        <end position="584"/>
    </location>
</feature>
<feature type="compositionally biased region" description="Acidic residues" evidence="1">
    <location>
        <begin position="507"/>
        <end position="530"/>
    </location>
</feature>
<organism evidence="2">
    <name type="scientific">Kwoniella bestiolae CBS 10118</name>
    <dbReference type="NCBI Taxonomy" id="1296100"/>
    <lineage>
        <taxon>Eukaryota</taxon>
        <taxon>Fungi</taxon>
        <taxon>Dikarya</taxon>
        <taxon>Basidiomycota</taxon>
        <taxon>Agaricomycotina</taxon>
        <taxon>Tremellomycetes</taxon>
        <taxon>Tremellales</taxon>
        <taxon>Cryptococcaceae</taxon>
        <taxon>Kwoniella</taxon>
    </lineage>
</organism>
<gene>
    <name evidence="2" type="ORF">I302_04441</name>
    <name evidence="3" type="ORF">I302_101065</name>
</gene>